<organism evidence="1 2">
    <name type="scientific">Microcystis aeruginosa PCC 9809</name>
    <dbReference type="NCBI Taxonomy" id="1160285"/>
    <lineage>
        <taxon>Bacteria</taxon>
        <taxon>Bacillati</taxon>
        <taxon>Cyanobacteriota</taxon>
        <taxon>Cyanophyceae</taxon>
        <taxon>Oscillatoriophycideae</taxon>
        <taxon>Chroococcales</taxon>
        <taxon>Microcystaceae</taxon>
        <taxon>Microcystis</taxon>
    </lineage>
</organism>
<protein>
    <submittedName>
        <fullName evidence="1">Uncharacterized protein</fullName>
    </submittedName>
</protein>
<comment type="caution">
    <text evidence="1">The sequence shown here is derived from an EMBL/GenBank/DDBJ whole genome shotgun (WGS) entry which is preliminary data.</text>
</comment>
<dbReference type="AlphaFoldDB" id="I4HKX8"/>
<name>I4HKX8_MICAE</name>
<sequence length="40" mass="4580">MIKTTRKIASVISYQLSVISYQLTVYSKKLPTSQLIIHNL</sequence>
<proteinExistence type="predicted"/>
<evidence type="ECO:0000313" key="1">
    <source>
        <dbReference type="EMBL" id="CCI22702.1"/>
    </source>
</evidence>
<dbReference type="Proteomes" id="UP000004775">
    <property type="component" value="Unassembled WGS sequence"/>
</dbReference>
<dbReference type="EMBL" id="CAIO01000106">
    <property type="protein sequence ID" value="CCI22702.1"/>
    <property type="molecule type" value="Genomic_DNA"/>
</dbReference>
<accession>I4HKX8</accession>
<gene>
    <name evidence="1" type="ORF">MICAH_1940014</name>
</gene>
<reference evidence="1 2" key="1">
    <citation type="submission" date="2012-04" db="EMBL/GenBank/DDBJ databases">
        <authorList>
            <person name="Genoscope - CEA"/>
        </authorList>
    </citation>
    <scope>NUCLEOTIDE SEQUENCE [LARGE SCALE GENOMIC DNA]</scope>
    <source>
        <strain evidence="1 2">9809</strain>
    </source>
</reference>
<evidence type="ECO:0000313" key="2">
    <source>
        <dbReference type="Proteomes" id="UP000004775"/>
    </source>
</evidence>
<dbReference type="HOGENOM" id="CLU_3292451_0_0_3"/>